<evidence type="ECO:0000256" key="1">
    <source>
        <dbReference type="SAM" id="Phobius"/>
    </source>
</evidence>
<reference evidence="4" key="1">
    <citation type="journal article" date="2019" name="Microbiol. Resour. Announc.">
        <title>Draft Genomic Sequences of Streptomyces misionensis and Streptomyces albidoflavus, bacteria applied for phytopathogen biocontrol.</title>
        <authorList>
            <person name="Pylro V."/>
            <person name="Dias A."/>
            <person name="Andreote F."/>
            <person name="Varani A."/>
            <person name="Andreote C."/>
            <person name="Bernardo E."/>
            <person name="Martins T."/>
        </authorList>
    </citation>
    <scope>NUCLEOTIDE SEQUENCE [LARGE SCALE GENOMIC DNA]</scope>
    <source>
        <strain evidence="4">77</strain>
    </source>
</reference>
<keyword evidence="4" id="KW-1185">Reference proteome</keyword>
<dbReference type="EMBL" id="VOGX01000054">
    <property type="protein sequence ID" value="TWV19928.1"/>
    <property type="molecule type" value="Genomic_DNA"/>
</dbReference>
<comment type="caution">
    <text evidence="3">The sequence shown here is derived from an EMBL/GenBank/DDBJ whole genome shotgun (WGS) entry which is preliminary data.</text>
</comment>
<keyword evidence="1" id="KW-0472">Membrane</keyword>
<feature type="domain" description="Putative Flp pilus-assembly TadG-like N-terminal" evidence="2">
    <location>
        <begin position="8"/>
        <end position="54"/>
    </location>
</feature>
<evidence type="ECO:0000313" key="4">
    <source>
        <dbReference type="Proteomes" id="UP000318052"/>
    </source>
</evidence>
<accession>A0ABY3GVL8</accession>
<keyword evidence="1" id="KW-0812">Transmembrane</keyword>
<proteinExistence type="predicted"/>
<evidence type="ECO:0000259" key="2">
    <source>
        <dbReference type="Pfam" id="PF13400"/>
    </source>
</evidence>
<name>A0ABY3GVL8_9ACTN</name>
<sequence>MNRPCDAGSVLPLFVWITGAILFAAFAFFAFAQAAVARNGAQSAADAAALAAAQEARAELIDGLGEAISSEDEWEDWLRGENLEGGAIAGEAEKLAGHNRAQVIQLDSDLAALEFKVSVRTDYSVGESVIPGTEGKRAQAKATAVVEPRCEPDAADAGETVEFECVDGERFELDQEEFDVDDLPDASILFSVHLVG</sequence>
<dbReference type="Proteomes" id="UP000318052">
    <property type="component" value="Unassembled WGS sequence"/>
</dbReference>
<dbReference type="Pfam" id="PF13400">
    <property type="entry name" value="Tad"/>
    <property type="match status" value="1"/>
</dbReference>
<dbReference type="InterPro" id="IPR028087">
    <property type="entry name" value="Tad_N"/>
</dbReference>
<gene>
    <name evidence="3" type="ORF">FRZ02_26515</name>
</gene>
<evidence type="ECO:0000313" key="3">
    <source>
        <dbReference type="EMBL" id="TWV19928.1"/>
    </source>
</evidence>
<keyword evidence="1" id="KW-1133">Transmembrane helix</keyword>
<organism evidence="3 4">
    <name type="scientific">Streptomyces albidoflavus</name>
    <dbReference type="NCBI Taxonomy" id="1886"/>
    <lineage>
        <taxon>Bacteria</taxon>
        <taxon>Bacillati</taxon>
        <taxon>Actinomycetota</taxon>
        <taxon>Actinomycetes</taxon>
        <taxon>Kitasatosporales</taxon>
        <taxon>Streptomycetaceae</taxon>
        <taxon>Streptomyces</taxon>
        <taxon>Streptomyces albidoflavus group</taxon>
    </lineage>
</organism>
<dbReference type="RefSeq" id="WP_067418050.1">
    <property type="nucleotide sequence ID" value="NZ_JBEOSX010000024.1"/>
</dbReference>
<protein>
    <recommendedName>
        <fullName evidence="2">Putative Flp pilus-assembly TadG-like N-terminal domain-containing protein</fullName>
    </recommendedName>
</protein>
<feature type="transmembrane region" description="Helical" evidence="1">
    <location>
        <begin position="13"/>
        <end position="32"/>
    </location>
</feature>